<keyword evidence="3" id="KW-1185">Reference proteome</keyword>
<evidence type="ECO:0000313" key="2">
    <source>
        <dbReference type="EMBL" id="MFC5008285.1"/>
    </source>
</evidence>
<dbReference type="InterPro" id="IPR011749">
    <property type="entry name" value="CHP02243"/>
</dbReference>
<evidence type="ECO:0000259" key="1">
    <source>
        <dbReference type="Pfam" id="PF04865"/>
    </source>
</evidence>
<dbReference type="NCBIfam" id="TIGR02243">
    <property type="entry name" value="putative baseplate assembly protein"/>
    <property type="match status" value="1"/>
</dbReference>
<dbReference type="Gene3D" id="2.130.10.10">
    <property type="entry name" value="YVTN repeat-like/Quinoprotein amine dehydrogenase"/>
    <property type="match status" value="1"/>
</dbReference>
<dbReference type="RefSeq" id="WP_380128943.1">
    <property type="nucleotide sequence ID" value="NZ_JBHSIU010000130.1"/>
</dbReference>
<sequence length="858" mass="91096">MTLPIPNLDDRTFADLVREARDRIARTCPEWTDLSAHDPGITLIEAFAHLTEVLLHRANRVPDKAYLEFLNLLGVTRRAPAAAWTELTFTRTGDDPGRVTIPAGTAATAQGADPQPVVFVTTESVVLGDGQASVTVRAHHCEPVAAELLGLGTGLPGQVLRTARAPIATTTEPFDVAPDVTLGVQVLAGEVADGVSVREHDGRSFVIWQPVAGFAGLGPDARVYQLDRGTGTVTFAPAPDAAGTAVAAVPAEGREVRVWYRVGGGAAGNVAAHTVTVLRDPVPGVRVDNEQPASGGRDLEPVDAALTRGPQEFFALRRAVTARDFELLATAASAAVSRATASTRSTTWSFAQPGEVEVGLVPHVGAESRPGWRLPAAQLQQAQREDVRLHTQQDLDTRRTIGTRVVAGWARYKPVSVRARVVIGEHEDVDAVRQRINDRLYATISPLPTPATSTGWSFGEPLRVSNVYRMLECADPGVRYVEDVRFVVDEAPSTSVRSMVADRFQAGTWYAGCGEVVFRSTNSGAGWEPAGRFPQEEVRRVLAAPAPDRPGITARPGLVAAATRTADGTGVLYVSHDLGETWTLVAALDPAIADIAWVDRAGVATLLCATDTGLFEVPAEPGAVPLQVLVDKSDADRGFYGVRSFVSDRGSRGVALAAQAKDGVYLSTDGGTAGTFKHVGLRGVDTRTIEVQYDGPNTVLWIGTGETDPNRPGQGCHRARPFEADVRWEQLAAGWTGGTCWDLDFAGGALLAATQGAGVLRLDPAAASPQWEAANVNSGLPMRDRTRFEPVVCLAAGTAGGTVLAGGARGVHRSDDAKTWRFTAERETREPVTIPPTWLLCSGEHDVEVVRADATAGH</sequence>
<accession>A0ABV9WJL6</accession>
<protein>
    <submittedName>
        <fullName evidence="2">Baseplate assembly protein</fullName>
    </submittedName>
</protein>
<comment type="caution">
    <text evidence="2">The sequence shown here is derived from an EMBL/GenBank/DDBJ whole genome shotgun (WGS) entry which is preliminary data.</text>
</comment>
<dbReference type="InterPro" id="IPR006949">
    <property type="entry name" value="Barrel_Baseplate_J-like"/>
</dbReference>
<dbReference type="InterPro" id="IPR015943">
    <property type="entry name" value="WD40/YVTN_repeat-like_dom_sf"/>
</dbReference>
<dbReference type="Pfam" id="PF04865">
    <property type="entry name" value="Baseplate_J"/>
    <property type="match status" value="1"/>
</dbReference>
<dbReference type="Proteomes" id="UP001595912">
    <property type="component" value="Unassembled WGS sequence"/>
</dbReference>
<feature type="domain" description="Baseplate protein J-like barrel" evidence="1">
    <location>
        <begin position="87"/>
        <end position="138"/>
    </location>
</feature>
<name>A0ABV9WJL6_9ACTN</name>
<dbReference type="EMBL" id="JBHSIU010000130">
    <property type="protein sequence ID" value="MFC5008285.1"/>
    <property type="molecule type" value="Genomic_DNA"/>
</dbReference>
<dbReference type="SUPFAM" id="SSF110296">
    <property type="entry name" value="Oligoxyloglucan reducing end-specific cellobiohydrolase"/>
    <property type="match status" value="1"/>
</dbReference>
<evidence type="ECO:0000313" key="3">
    <source>
        <dbReference type="Proteomes" id="UP001595912"/>
    </source>
</evidence>
<reference evidence="3" key="1">
    <citation type="journal article" date="2019" name="Int. J. Syst. Evol. Microbiol.">
        <title>The Global Catalogue of Microorganisms (GCM) 10K type strain sequencing project: providing services to taxonomists for standard genome sequencing and annotation.</title>
        <authorList>
            <consortium name="The Broad Institute Genomics Platform"/>
            <consortium name="The Broad Institute Genome Sequencing Center for Infectious Disease"/>
            <person name="Wu L."/>
            <person name="Ma J."/>
        </authorList>
    </citation>
    <scope>NUCLEOTIDE SEQUENCE [LARGE SCALE GENOMIC DNA]</scope>
    <source>
        <strain evidence="3">CGMCC 4.7152</strain>
    </source>
</reference>
<proteinExistence type="predicted"/>
<organism evidence="2 3">
    <name type="scientific">Dactylosporangium cerinum</name>
    <dbReference type="NCBI Taxonomy" id="1434730"/>
    <lineage>
        <taxon>Bacteria</taxon>
        <taxon>Bacillati</taxon>
        <taxon>Actinomycetota</taxon>
        <taxon>Actinomycetes</taxon>
        <taxon>Micromonosporales</taxon>
        <taxon>Micromonosporaceae</taxon>
        <taxon>Dactylosporangium</taxon>
    </lineage>
</organism>
<gene>
    <name evidence="2" type="ORF">ACFPIJ_62055</name>
</gene>